<keyword evidence="2" id="KW-0812">Transmembrane</keyword>
<gene>
    <name evidence="4" type="ORF">EAH76_11530</name>
</gene>
<comment type="caution">
    <text evidence="4">The sequence shown here is derived from an EMBL/GenBank/DDBJ whole genome shotgun (WGS) entry which is preliminary data.</text>
</comment>
<dbReference type="Gene3D" id="1.10.1470.10">
    <property type="entry name" value="YjbJ"/>
    <property type="match status" value="1"/>
</dbReference>
<dbReference type="RefSeq" id="WP_140850310.1">
    <property type="nucleotide sequence ID" value="NZ_RCZC01000002.1"/>
</dbReference>
<dbReference type="OrthoDB" id="9796058at2"/>
<proteinExistence type="inferred from homology"/>
<comment type="similarity">
    <text evidence="1">Belongs to the UPF0337 (CsbD) family.</text>
</comment>
<dbReference type="AlphaFoldDB" id="A0A502G0X2"/>
<evidence type="ECO:0000256" key="2">
    <source>
        <dbReference type="SAM" id="Phobius"/>
    </source>
</evidence>
<evidence type="ECO:0000256" key="1">
    <source>
        <dbReference type="ARBA" id="ARBA00009129"/>
    </source>
</evidence>
<sequence length="93" mass="9330">MNSTTFKGEAQDLGGTVKEAAGKLTGDTSLQGSGVADQVVGNAKQVAGAAVDAVSNPGPLLDKARTFARERPYATAALVGVLGLAVMNTLRGK</sequence>
<dbReference type="InterPro" id="IPR008462">
    <property type="entry name" value="CsbD"/>
</dbReference>
<keyword evidence="2" id="KW-1133">Transmembrane helix</keyword>
<dbReference type="EMBL" id="RCZC01000002">
    <property type="protein sequence ID" value="TPG55180.1"/>
    <property type="molecule type" value="Genomic_DNA"/>
</dbReference>
<keyword evidence="5" id="KW-1185">Reference proteome</keyword>
<accession>A0A502G0X2</accession>
<dbReference type="InterPro" id="IPR036629">
    <property type="entry name" value="YjbJ_sf"/>
</dbReference>
<evidence type="ECO:0000313" key="4">
    <source>
        <dbReference type="EMBL" id="TPG55180.1"/>
    </source>
</evidence>
<reference evidence="4 5" key="1">
    <citation type="journal article" date="2019" name="Environ. Microbiol.">
        <title>Species interactions and distinct microbial communities in high Arctic permafrost affected cryosols are associated with the CH4 and CO2 gas fluxes.</title>
        <authorList>
            <person name="Altshuler I."/>
            <person name="Hamel J."/>
            <person name="Turney S."/>
            <person name="Magnuson E."/>
            <person name="Levesque R."/>
            <person name="Greer C."/>
            <person name="Whyte L.G."/>
        </authorList>
    </citation>
    <scope>NUCLEOTIDE SEQUENCE [LARGE SCALE GENOMIC DNA]</scope>
    <source>
        <strain evidence="4 5">E6.1</strain>
    </source>
</reference>
<protein>
    <submittedName>
        <fullName evidence="4">CsbD family protein</fullName>
    </submittedName>
</protein>
<organism evidence="4 5">
    <name type="scientific">Sphingomonas glacialis</name>
    <dbReference type="NCBI Taxonomy" id="658225"/>
    <lineage>
        <taxon>Bacteria</taxon>
        <taxon>Pseudomonadati</taxon>
        <taxon>Pseudomonadota</taxon>
        <taxon>Alphaproteobacteria</taxon>
        <taxon>Sphingomonadales</taxon>
        <taxon>Sphingomonadaceae</taxon>
        <taxon>Sphingomonas</taxon>
    </lineage>
</organism>
<evidence type="ECO:0000259" key="3">
    <source>
        <dbReference type="Pfam" id="PF05532"/>
    </source>
</evidence>
<name>A0A502G0X2_9SPHN</name>
<feature type="domain" description="CsbD-like" evidence="3">
    <location>
        <begin position="6"/>
        <end position="55"/>
    </location>
</feature>
<dbReference type="Pfam" id="PF05532">
    <property type="entry name" value="CsbD"/>
    <property type="match status" value="1"/>
</dbReference>
<dbReference type="SUPFAM" id="SSF69047">
    <property type="entry name" value="Hypothetical protein YjbJ"/>
    <property type="match status" value="1"/>
</dbReference>
<feature type="transmembrane region" description="Helical" evidence="2">
    <location>
        <begin position="73"/>
        <end position="90"/>
    </location>
</feature>
<evidence type="ECO:0000313" key="5">
    <source>
        <dbReference type="Proteomes" id="UP000319931"/>
    </source>
</evidence>
<dbReference type="Proteomes" id="UP000319931">
    <property type="component" value="Unassembled WGS sequence"/>
</dbReference>
<keyword evidence="2" id="KW-0472">Membrane</keyword>